<dbReference type="CDD" id="cd19920">
    <property type="entry name" value="REC_PA4781-like"/>
    <property type="match status" value="1"/>
</dbReference>
<dbReference type="Pfam" id="PF00072">
    <property type="entry name" value="Response_reg"/>
    <property type="match status" value="1"/>
</dbReference>
<dbReference type="SUPFAM" id="SSF52172">
    <property type="entry name" value="CheY-like"/>
    <property type="match status" value="1"/>
</dbReference>
<evidence type="ECO:0000256" key="1">
    <source>
        <dbReference type="PROSITE-ProRule" id="PRU00169"/>
    </source>
</evidence>
<organism evidence="4 6">
    <name type="scientific">Orrella dioscoreae</name>
    <dbReference type="NCBI Taxonomy" id="1851544"/>
    <lineage>
        <taxon>Bacteria</taxon>
        <taxon>Pseudomonadati</taxon>
        <taxon>Pseudomonadota</taxon>
        <taxon>Betaproteobacteria</taxon>
        <taxon>Burkholderiales</taxon>
        <taxon>Alcaligenaceae</taxon>
        <taxon>Orrella</taxon>
    </lineage>
</organism>
<dbReference type="EMBL" id="FLRC01000018">
    <property type="protein sequence ID" value="SBT25422.1"/>
    <property type="molecule type" value="Genomic_DNA"/>
</dbReference>
<evidence type="ECO:0000313" key="5">
    <source>
        <dbReference type="EMBL" id="SOE48924.1"/>
    </source>
</evidence>
<evidence type="ECO:0000313" key="6">
    <source>
        <dbReference type="Proteomes" id="UP000078558"/>
    </source>
</evidence>
<dbReference type="SMART" id="SM00471">
    <property type="entry name" value="HDc"/>
    <property type="match status" value="1"/>
</dbReference>
<evidence type="ECO:0000313" key="4">
    <source>
        <dbReference type="EMBL" id="SBT25422.1"/>
    </source>
</evidence>
<dbReference type="InterPro" id="IPR037522">
    <property type="entry name" value="HD_GYP_dom"/>
</dbReference>
<dbReference type="GO" id="GO:0008081">
    <property type="term" value="F:phosphoric diester hydrolase activity"/>
    <property type="evidence" value="ECO:0007669"/>
    <property type="project" value="UniProtKB-ARBA"/>
</dbReference>
<dbReference type="Proteomes" id="UP000078558">
    <property type="component" value="Chromosome I"/>
</dbReference>
<dbReference type="InterPro" id="IPR052020">
    <property type="entry name" value="Cyclic_di-GMP/3'3'-cGAMP_PDE"/>
</dbReference>
<reference evidence="5 6" key="2">
    <citation type="submission" date="2017-08" db="EMBL/GenBank/DDBJ databases">
        <authorList>
            <person name="de Groot N.N."/>
        </authorList>
    </citation>
    <scope>NUCLEOTIDE SEQUENCE [LARGE SCALE GENOMIC DNA]</scope>
    <source>
        <strain evidence="5">Orrdi1</strain>
    </source>
</reference>
<dbReference type="Gene3D" id="3.40.50.2300">
    <property type="match status" value="1"/>
</dbReference>
<dbReference type="Pfam" id="PF13487">
    <property type="entry name" value="HD_5"/>
    <property type="match status" value="1"/>
</dbReference>
<sequence length="364" mass="39735">MTQLRDTRQTLLLVDDEPINLQVLNHTLQQDYRLLFAKDGNKALALARAELPDLVLLDIMMPGTSGYDVCQALKADPATAGIPVIFVTALTGDAHEERGFALGAVDYITKPFSPAIVKARVRTHLSLVQVDVLRNTRLQIVQCLGMASEYKDNETGMHVVRMSHYAHRLALAAGYTAAQAEDVLHAAPMHDVGKIGIPDAILQKPGKLTGPEWDVMRRHAEIGARIIGEHETGLLRLARTIALHHHEKWDGTGYPQGLRGEEIPHVARIVAIADVFDALTSARPYKPAWPLEEALDLIRREGGKHFDPVLAELFLGCLPEILLIRERWADREGLFDDLAAAPSVAAAAAAAAAQSASETLRPSA</sequence>
<dbReference type="KEGG" id="odi:ODI_R1730"/>
<dbReference type="PROSITE" id="PS50110">
    <property type="entry name" value="RESPONSE_REGULATORY"/>
    <property type="match status" value="1"/>
</dbReference>
<evidence type="ECO:0000259" key="2">
    <source>
        <dbReference type="PROSITE" id="PS50110"/>
    </source>
</evidence>
<dbReference type="Gene3D" id="1.10.3210.10">
    <property type="entry name" value="Hypothetical protein af1432"/>
    <property type="match status" value="1"/>
</dbReference>
<dbReference type="SMART" id="SM00448">
    <property type="entry name" value="REC"/>
    <property type="match status" value="1"/>
</dbReference>
<dbReference type="PANTHER" id="PTHR45228">
    <property type="entry name" value="CYCLIC DI-GMP PHOSPHODIESTERASE TM_0186-RELATED"/>
    <property type="match status" value="1"/>
</dbReference>
<feature type="domain" description="HD-GYP" evidence="3">
    <location>
        <begin position="133"/>
        <end position="330"/>
    </location>
</feature>
<dbReference type="InterPro" id="IPR001789">
    <property type="entry name" value="Sig_transdc_resp-reg_receiver"/>
</dbReference>
<evidence type="ECO:0000259" key="3">
    <source>
        <dbReference type="PROSITE" id="PS51832"/>
    </source>
</evidence>
<dbReference type="EMBL" id="LT907988">
    <property type="protein sequence ID" value="SOE48924.1"/>
    <property type="molecule type" value="Genomic_DNA"/>
</dbReference>
<dbReference type="OrthoDB" id="9763857at2"/>
<name>A0A1C3K1P2_9BURK</name>
<keyword evidence="1" id="KW-0597">Phosphoprotein</keyword>
<dbReference type="InterPro" id="IPR011006">
    <property type="entry name" value="CheY-like_superfamily"/>
</dbReference>
<dbReference type="InterPro" id="IPR003607">
    <property type="entry name" value="HD/PDEase_dom"/>
</dbReference>
<feature type="domain" description="Response regulatory" evidence="2">
    <location>
        <begin position="10"/>
        <end position="125"/>
    </location>
</feature>
<dbReference type="RefSeq" id="WP_067753337.1">
    <property type="nucleotide sequence ID" value="NZ_LT907988.1"/>
</dbReference>
<protein>
    <submittedName>
        <fullName evidence="4">Response regulator</fullName>
    </submittedName>
</protein>
<dbReference type="PANTHER" id="PTHR45228:SF5">
    <property type="entry name" value="CYCLIC DI-GMP PHOSPHODIESTERASE VC_1348-RELATED"/>
    <property type="match status" value="1"/>
</dbReference>
<proteinExistence type="predicted"/>
<keyword evidence="6" id="KW-1185">Reference proteome</keyword>
<dbReference type="GO" id="GO:0000160">
    <property type="term" value="P:phosphorelay signal transduction system"/>
    <property type="evidence" value="ECO:0007669"/>
    <property type="project" value="InterPro"/>
</dbReference>
<dbReference type="SUPFAM" id="SSF109604">
    <property type="entry name" value="HD-domain/PDEase-like"/>
    <property type="match status" value="1"/>
</dbReference>
<dbReference type="PROSITE" id="PS51832">
    <property type="entry name" value="HD_GYP"/>
    <property type="match status" value="1"/>
</dbReference>
<dbReference type="CDD" id="cd00077">
    <property type="entry name" value="HDc"/>
    <property type="match status" value="1"/>
</dbReference>
<feature type="modified residue" description="4-aspartylphosphate" evidence="1">
    <location>
        <position position="58"/>
    </location>
</feature>
<gene>
    <name evidence="4" type="ORF">ODI_01846</name>
    <name evidence="5" type="ORF">ODI_R1730</name>
</gene>
<dbReference type="AlphaFoldDB" id="A0A1C3K1P2"/>
<accession>A0A1C3K1P2</accession>
<dbReference type="STRING" id="1851544.ODI_01846"/>
<reference evidence="4 6" key="1">
    <citation type="submission" date="2016-06" db="EMBL/GenBank/DDBJ databases">
        <authorList>
            <person name="Kjaerup R.B."/>
            <person name="Dalgaard T.S."/>
            <person name="Juul-Madsen H.R."/>
        </authorList>
    </citation>
    <scope>NUCLEOTIDE SEQUENCE [LARGE SCALE GENOMIC DNA]</scope>
    <source>
        <strain evidence="4">Orrdi1</strain>
    </source>
</reference>